<comment type="caution">
    <text evidence="3">The sequence shown here is derived from an EMBL/GenBank/DDBJ whole genome shotgun (WGS) entry which is preliminary data.</text>
</comment>
<keyword evidence="2" id="KW-1133">Transmembrane helix</keyword>
<evidence type="ECO:0000256" key="1">
    <source>
        <dbReference type="SAM" id="MobiDB-lite"/>
    </source>
</evidence>
<evidence type="ECO:0000256" key="2">
    <source>
        <dbReference type="SAM" id="Phobius"/>
    </source>
</evidence>
<sequence>MTLPSTLNVNVKCNQEYSARTLGATWGIISAVMIPIVIVLICIGWRVLKKRKEEENDENEFMPIKTRSIDPDESFKINSDDESIPYKKDINEDSPEPTEAVKVSDIDNDNYPYNQQYQNNEPQYQYQQTQPFQTFPQSNPAQTQNNQQPETKRAWSGETEIN</sequence>
<reference evidence="3 4" key="1">
    <citation type="journal article" date="2011" name="Cell">
        <title>The monarch butterfly genome yields insights into long-distance migration.</title>
        <authorList>
            <person name="Zhan S."/>
            <person name="Merlin C."/>
            <person name="Boore J.L."/>
            <person name="Reppert S.M."/>
        </authorList>
    </citation>
    <scope>NUCLEOTIDE SEQUENCE [LARGE SCALE GENOMIC DNA]</scope>
    <source>
        <strain evidence="3">F-2</strain>
    </source>
</reference>
<feature type="compositionally biased region" description="Low complexity" evidence="1">
    <location>
        <begin position="110"/>
        <end position="140"/>
    </location>
</feature>
<protein>
    <submittedName>
        <fullName evidence="3">Extracellular domains-containing protein</fullName>
    </submittedName>
</protein>
<name>A0A212FC41_DANPL</name>
<feature type="region of interest" description="Disordered" evidence="1">
    <location>
        <begin position="54"/>
        <end position="162"/>
    </location>
</feature>
<dbReference type="AlphaFoldDB" id="A0A212FC41"/>
<dbReference type="InParanoid" id="A0A212FC41"/>
<evidence type="ECO:0000313" key="4">
    <source>
        <dbReference type="Proteomes" id="UP000007151"/>
    </source>
</evidence>
<organism evidence="3 4">
    <name type="scientific">Danaus plexippus plexippus</name>
    <dbReference type="NCBI Taxonomy" id="278856"/>
    <lineage>
        <taxon>Eukaryota</taxon>
        <taxon>Metazoa</taxon>
        <taxon>Ecdysozoa</taxon>
        <taxon>Arthropoda</taxon>
        <taxon>Hexapoda</taxon>
        <taxon>Insecta</taxon>
        <taxon>Pterygota</taxon>
        <taxon>Neoptera</taxon>
        <taxon>Endopterygota</taxon>
        <taxon>Lepidoptera</taxon>
        <taxon>Glossata</taxon>
        <taxon>Ditrysia</taxon>
        <taxon>Papilionoidea</taxon>
        <taxon>Nymphalidae</taxon>
        <taxon>Danainae</taxon>
        <taxon>Danaini</taxon>
        <taxon>Danaina</taxon>
        <taxon>Danaus</taxon>
        <taxon>Danaus</taxon>
    </lineage>
</organism>
<feature type="compositionally biased region" description="Basic and acidic residues" evidence="1">
    <location>
        <begin position="67"/>
        <end position="91"/>
    </location>
</feature>
<dbReference type="eggNOG" id="ENOG502SZA0">
    <property type="taxonomic scope" value="Eukaryota"/>
</dbReference>
<gene>
    <name evidence="3" type="ORF">KGM_205974</name>
</gene>
<keyword evidence="4" id="KW-1185">Reference proteome</keyword>
<proteinExistence type="predicted"/>
<keyword evidence="2" id="KW-0812">Transmembrane</keyword>
<dbReference type="EMBL" id="AGBW02009237">
    <property type="protein sequence ID" value="OWR51288.1"/>
    <property type="molecule type" value="Genomic_DNA"/>
</dbReference>
<dbReference type="Proteomes" id="UP000007151">
    <property type="component" value="Unassembled WGS sequence"/>
</dbReference>
<feature type="transmembrane region" description="Helical" evidence="2">
    <location>
        <begin position="24"/>
        <end position="48"/>
    </location>
</feature>
<evidence type="ECO:0000313" key="3">
    <source>
        <dbReference type="EMBL" id="OWR51288.1"/>
    </source>
</evidence>
<accession>A0A212FC41</accession>
<keyword evidence="2" id="KW-0472">Membrane</keyword>
<dbReference type="KEGG" id="dpl:KGM_205974"/>